<evidence type="ECO:0000256" key="4">
    <source>
        <dbReference type="ARBA" id="ARBA00022692"/>
    </source>
</evidence>
<reference evidence="8" key="1">
    <citation type="journal article" date="2014" name="Int. J. Syst. Evol. Microbiol.">
        <title>Complete genome sequence of Corynebacterium casei LMG S-19264T (=DSM 44701T), isolated from a smear-ripened cheese.</title>
        <authorList>
            <consortium name="US DOE Joint Genome Institute (JGI-PGF)"/>
            <person name="Walter F."/>
            <person name="Albersmeier A."/>
            <person name="Kalinowski J."/>
            <person name="Ruckert C."/>
        </authorList>
    </citation>
    <scope>NUCLEOTIDE SEQUENCE</scope>
    <source>
        <strain evidence="8">NBRC 101628</strain>
    </source>
</reference>
<dbReference type="RefSeq" id="WP_095505144.1">
    <property type="nucleotide sequence ID" value="NZ_BSNC01000004.1"/>
</dbReference>
<sequence>MDFTIYLKFFLGLLAIINPVGLLPVFVGLTSSQNDAERNQTSNVANLAVVIILLVTLVAGEMILQLFSISIPAFRIAGGVLIAIIALSMLQGKLGEVKSNQEENREFAARESVAVVPLALPLMAGPGAISSVIVYSAQYPGWLDKLGMGLAVIAFGIVSWTLFRSAPILFKMLGKTGINVITRIMGLIMLAISIEILAAGVKGLFPGLAGG</sequence>
<evidence type="ECO:0000256" key="6">
    <source>
        <dbReference type="ARBA" id="ARBA00023136"/>
    </source>
</evidence>
<proteinExistence type="inferred from homology"/>
<organism evidence="8 9">
    <name type="scientific">Paraferrimonas sedimenticola</name>
    <dbReference type="NCBI Taxonomy" id="375674"/>
    <lineage>
        <taxon>Bacteria</taxon>
        <taxon>Pseudomonadati</taxon>
        <taxon>Pseudomonadota</taxon>
        <taxon>Gammaproteobacteria</taxon>
        <taxon>Alteromonadales</taxon>
        <taxon>Ferrimonadaceae</taxon>
        <taxon>Paraferrimonas</taxon>
    </lineage>
</organism>
<evidence type="ECO:0000313" key="9">
    <source>
        <dbReference type="Proteomes" id="UP001161422"/>
    </source>
</evidence>
<feature type="transmembrane region" description="Helical" evidence="7">
    <location>
        <begin position="6"/>
        <end position="32"/>
    </location>
</feature>
<dbReference type="InterPro" id="IPR002771">
    <property type="entry name" value="Multi_antbiot-R_MarC"/>
</dbReference>
<dbReference type="NCBIfam" id="NF008320">
    <property type="entry name" value="PRK11111.1"/>
    <property type="match status" value="1"/>
</dbReference>
<keyword evidence="5 7" id="KW-1133">Transmembrane helix</keyword>
<comment type="caution">
    <text evidence="8">The sequence shown here is derived from an EMBL/GenBank/DDBJ whole genome shotgun (WGS) entry which is preliminary data.</text>
</comment>
<dbReference type="Pfam" id="PF01914">
    <property type="entry name" value="MarC"/>
    <property type="match status" value="1"/>
</dbReference>
<evidence type="ECO:0000256" key="5">
    <source>
        <dbReference type="ARBA" id="ARBA00022989"/>
    </source>
</evidence>
<dbReference type="PANTHER" id="PTHR33508:SF1">
    <property type="entry name" value="UPF0056 MEMBRANE PROTEIN YHCE"/>
    <property type="match status" value="1"/>
</dbReference>
<dbReference type="EMBL" id="BSNC01000004">
    <property type="protein sequence ID" value="GLP96423.1"/>
    <property type="molecule type" value="Genomic_DNA"/>
</dbReference>
<protein>
    <recommendedName>
        <fullName evidence="7">UPF0056 membrane protein</fullName>
    </recommendedName>
</protein>
<accession>A0AA37RWJ3</accession>
<dbReference type="NCBIfam" id="TIGR00427">
    <property type="entry name" value="NAAT family transporter"/>
    <property type="match status" value="1"/>
</dbReference>
<gene>
    <name evidence="8" type="primary">ychE_3</name>
    <name evidence="8" type="ORF">GCM10007895_17290</name>
</gene>
<name>A0AA37RWJ3_9GAMM</name>
<feature type="transmembrane region" description="Helical" evidence="7">
    <location>
        <begin position="44"/>
        <end position="67"/>
    </location>
</feature>
<keyword evidence="6 7" id="KW-0472">Membrane</keyword>
<feature type="transmembrane region" description="Helical" evidence="7">
    <location>
        <begin position="184"/>
        <end position="205"/>
    </location>
</feature>
<evidence type="ECO:0000256" key="3">
    <source>
        <dbReference type="ARBA" id="ARBA00022475"/>
    </source>
</evidence>
<evidence type="ECO:0000256" key="7">
    <source>
        <dbReference type="RuleBase" id="RU362048"/>
    </source>
</evidence>
<keyword evidence="4 7" id="KW-0812">Transmembrane</keyword>
<feature type="transmembrane region" description="Helical" evidence="7">
    <location>
        <begin position="73"/>
        <end position="92"/>
    </location>
</feature>
<evidence type="ECO:0000313" key="8">
    <source>
        <dbReference type="EMBL" id="GLP96423.1"/>
    </source>
</evidence>
<feature type="transmembrane region" description="Helical" evidence="7">
    <location>
        <begin position="113"/>
        <end position="134"/>
    </location>
</feature>
<dbReference type="PANTHER" id="PTHR33508">
    <property type="entry name" value="UPF0056 MEMBRANE PROTEIN YHCE"/>
    <property type="match status" value="1"/>
</dbReference>
<feature type="transmembrane region" description="Helical" evidence="7">
    <location>
        <begin position="146"/>
        <end position="163"/>
    </location>
</feature>
<evidence type="ECO:0000256" key="1">
    <source>
        <dbReference type="ARBA" id="ARBA00004651"/>
    </source>
</evidence>
<comment type="similarity">
    <text evidence="2 7">Belongs to the UPF0056 (MarC) family.</text>
</comment>
<keyword evidence="3" id="KW-1003">Cell membrane</keyword>
<reference evidence="8" key="2">
    <citation type="submission" date="2023-01" db="EMBL/GenBank/DDBJ databases">
        <title>Draft genome sequence of Paraferrimonas sedimenticola strain NBRC 101628.</title>
        <authorList>
            <person name="Sun Q."/>
            <person name="Mori K."/>
        </authorList>
    </citation>
    <scope>NUCLEOTIDE SEQUENCE</scope>
    <source>
        <strain evidence="8">NBRC 101628</strain>
    </source>
</reference>
<comment type="subcellular location">
    <subcellularLocation>
        <location evidence="1 7">Cell membrane</location>
        <topology evidence="1 7">Multi-pass membrane protein</topology>
    </subcellularLocation>
</comment>
<keyword evidence="9" id="KW-1185">Reference proteome</keyword>
<evidence type="ECO:0000256" key="2">
    <source>
        <dbReference type="ARBA" id="ARBA00009784"/>
    </source>
</evidence>
<dbReference type="Proteomes" id="UP001161422">
    <property type="component" value="Unassembled WGS sequence"/>
</dbReference>
<dbReference type="AlphaFoldDB" id="A0AA37RWJ3"/>
<dbReference type="GO" id="GO:0005886">
    <property type="term" value="C:plasma membrane"/>
    <property type="evidence" value="ECO:0007669"/>
    <property type="project" value="UniProtKB-SubCell"/>
</dbReference>